<feature type="region of interest" description="Disordered" evidence="2">
    <location>
        <begin position="172"/>
        <end position="210"/>
    </location>
</feature>
<name>A0AAD5L169_9CRUS</name>
<dbReference type="Pfam" id="PF00651">
    <property type="entry name" value="BTB"/>
    <property type="match status" value="1"/>
</dbReference>
<reference evidence="4 5" key="1">
    <citation type="submission" date="2022-05" db="EMBL/GenBank/DDBJ databases">
        <title>A multi-omics perspective on studying reproductive biology in Daphnia sinensis.</title>
        <authorList>
            <person name="Jia J."/>
        </authorList>
    </citation>
    <scope>NUCLEOTIDE SEQUENCE [LARGE SCALE GENOMIC DNA]</scope>
    <source>
        <strain evidence="4 5">WSL</strain>
    </source>
</reference>
<dbReference type="InterPro" id="IPR011333">
    <property type="entry name" value="SKP1/BTB/POZ_sf"/>
</dbReference>
<accession>A0AAD5L169</accession>
<dbReference type="GO" id="GO:0046872">
    <property type="term" value="F:metal ion binding"/>
    <property type="evidence" value="ECO:0007669"/>
    <property type="project" value="UniProtKB-KW"/>
</dbReference>
<evidence type="ECO:0000313" key="4">
    <source>
        <dbReference type="EMBL" id="KAI9563077.1"/>
    </source>
</evidence>
<dbReference type="Gene3D" id="3.30.710.10">
    <property type="entry name" value="Potassium Channel Kv1.1, Chain A"/>
    <property type="match status" value="1"/>
</dbReference>
<dbReference type="GO" id="GO:0005516">
    <property type="term" value="F:calmodulin binding"/>
    <property type="evidence" value="ECO:0007669"/>
    <property type="project" value="UniProtKB-ARBA"/>
</dbReference>
<dbReference type="EMBL" id="WJBH02000002">
    <property type="protein sequence ID" value="KAI9563077.1"/>
    <property type="molecule type" value="Genomic_DNA"/>
</dbReference>
<dbReference type="GO" id="GO:0009751">
    <property type="term" value="P:response to salicylic acid"/>
    <property type="evidence" value="ECO:0007669"/>
    <property type="project" value="UniProtKB-ARBA"/>
</dbReference>
<dbReference type="FunFam" id="1.25.40.420:FF:000012">
    <property type="entry name" value="BTB/POZ and TAZ domain-containing protein 2"/>
    <property type="match status" value="1"/>
</dbReference>
<dbReference type="PANTHER" id="PTHR24413">
    <property type="entry name" value="SPECKLE-TYPE POZ PROTEIN"/>
    <property type="match status" value="1"/>
</dbReference>
<dbReference type="InterPro" id="IPR000210">
    <property type="entry name" value="BTB/POZ_dom"/>
</dbReference>
<dbReference type="PROSITE" id="PS50097">
    <property type="entry name" value="BTB"/>
    <property type="match status" value="1"/>
</dbReference>
<evidence type="ECO:0000313" key="5">
    <source>
        <dbReference type="Proteomes" id="UP000820818"/>
    </source>
</evidence>
<dbReference type="SUPFAM" id="SSF54695">
    <property type="entry name" value="POZ domain"/>
    <property type="match status" value="1"/>
</dbReference>
<dbReference type="GO" id="GO:0042542">
    <property type="term" value="P:response to hydrogen peroxide"/>
    <property type="evidence" value="ECO:0007669"/>
    <property type="project" value="UniProtKB-ARBA"/>
</dbReference>
<organism evidence="4 5">
    <name type="scientific">Daphnia sinensis</name>
    <dbReference type="NCBI Taxonomy" id="1820382"/>
    <lineage>
        <taxon>Eukaryota</taxon>
        <taxon>Metazoa</taxon>
        <taxon>Ecdysozoa</taxon>
        <taxon>Arthropoda</taxon>
        <taxon>Crustacea</taxon>
        <taxon>Branchiopoda</taxon>
        <taxon>Diplostraca</taxon>
        <taxon>Cladocera</taxon>
        <taxon>Anomopoda</taxon>
        <taxon>Daphniidae</taxon>
        <taxon>Daphnia</taxon>
        <taxon>Daphnia similis group</taxon>
    </lineage>
</organism>
<evidence type="ECO:0000259" key="3">
    <source>
        <dbReference type="PROSITE" id="PS50097"/>
    </source>
</evidence>
<keyword evidence="1" id="KW-0479">Metal-binding</keyword>
<protein>
    <recommendedName>
        <fullName evidence="3">BTB domain-containing protein</fullName>
    </recommendedName>
</protein>
<dbReference type="SMART" id="SM00225">
    <property type="entry name" value="BTB"/>
    <property type="match status" value="1"/>
</dbReference>
<evidence type="ECO:0000256" key="2">
    <source>
        <dbReference type="SAM" id="MobiDB-lite"/>
    </source>
</evidence>
<keyword evidence="5" id="KW-1185">Reference proteome</keyword>
<dbReference type="Gene3D" id="1.25.40.420">
    <property type="match status" value="1"/>
</dbReference>
<dbReference type="FunFam" id="3.30.710.10:FF:000159">
    <property type="entry name" value="Speckle-type POZ protein B"/>
    <property type="match status" value="1"/>
</dbReference>
<sequence length="555" mass="61549">MTSNSDTSFMFGSGSTSRTTRVKNVIRHTETRLELVQPGLFCVYCQWIVPNNRSPKNSLSTDAIFGDKNAELKTPSQLGNNDGKSGTTISNQTINSSAFGTSASVTTFENSSFNGPQKEQPQPFSVFGTPSPSKNVDTVTAGLAQTAKPSFWMPTQTPSSIPTVFGASECKVPQHQQTDAHLDEKPQTKSSGTTLASATGKSSDVHGFQIPVPQLNTSLRSSNDISDKPEAKEEITEYVAEFTLNKQAYKLKASFFTTSTYTYTIGNSIELKQVKTKPTPTISSEVVSDNESNPGNRMLIKDRVPLPSAVWIHISVSKKKHYKLKFSSSDRCWKSEDFVGLFETFRSSESGIGLWKSLACTIYVEFRINNVGQTKALEEFTNLYVEQMYCDVQFSLRGGQQIGGHRSMLAARSPVFAAMFRNGMKEATTGQVKIEDCEPDIFKQLLHYIYSGKTSTSLTDVMAQSLFVVSDKYDIQDLKEKCVTVLLTCVTMDNVVSLLVWSHLHLVERLKEVALTFMTCNGKTICLLKDWEELAKNYPDLCVLAFRRMMGCAVY</sequence>
<proteinExistence type="predicted"/>
<feature type="compositionally biased region" description="Polar residues" evidence="2">
    <location>
        <begin position="188"/>
        <end position="202"/>
    </location>
</feature>
<feature type="domain" description="BTB" evidence="3">
    <location>
        <begin position="390"/>
        <end position="458"/>
    </location>
</feature>
<feature type="region of interest" description="Disordered" evidence="2">
    <location>
        <begin position="108"/>
        <end position="133"/>
    </location>
</feature>
<dbReference type="Proteomes" id="UP000820818">
    <property type="component" value="Linkage Group LG2"/>
</dbReference>
<gene>
    <name evidence="4" type="ORF">GHT06_010534</name>
</gene>
<evidence type="ECO:0000256" key="1">
    <source>
        <dbReference type="ARBA" id="ARBA00022723"/>
    </source>
</evidence>
<comment type="caution">
    <text evidence="4">The sequence shown here is derived from an EMBL/GenBank/DDBJ whole genome shotgun (WGS) entry which is preliminary data.</text>
</comment>
<dbReference type="AlphaFoldDB" id="A0AAD5L169"/>
<feature type="compositionally biased region" description="Basic and acidic residues" evidence="2">
    <location>
        <begin position="178"/>
        <end position="187"/>
    </location>
</feature>